<dbReference type="FunFam" id="3.20.20.70:FF:000131">
    <property type="entry name" value="Transaldolase"/>
    <property type="match status" value="1"/>
</dbReference>
<dbReference type="Gene3D" id="3.20.20.70">
    <property type="entry name" value="Aldolase class I"/>
    <property type="match status" value="1"/>
</dbReference>
<dbReference type="EMBL" id="CP011797">
    <property type="protein sequence ID" value="ATX75961.1"/>
    <property type="molecule type" value="Genomic_DNA"/>
</dbReference>
<dbReference type="AlphaFoldDB" id="A0A2K8KQ29"/>
<keyword evidence="7" id="KW-0704">Schiff base</keyword>
<gene>
    <name evidence="11" type="ORF">REIFOR_00793</name>
</gene>
<comment type="catalytic activity">
    <reaction evidence="8 10">
        <text>D-sedoheptulose 7-phosphate + D-glyceraldehyde 3-phosphate = D-erythrose 4-phosphate + beta-D-fructose 6-phosphate</text>
        <dbReference type="Rhea" id="RHEA:17053"/>
        <dbReference type="ChEBI" id="CHEBI:16897"/>
        <dbReference type="ChEBI" id="CHEBI:57483"/>
        <dbReference type="ChEBI" id="CHEBI:57634"/>
        <dbReference type="ChEBI" id="CHEBI:59776"/>
        <dbReference type="EC" id="2.2.1.2"/>
    </reaction>
</comment>
<dbReference type="OrthoDB" id="9809101at2"/>
<dbReference type="InterPro" id="IPR013785">
    <property type="entry name" value="Aldolase_TIM"/>
</dbReference>
<evidence type="ECO:0000256" key="7">
    <source>
        <dbReference type="ARBA" id="ARBA00023270"/>
    </source>
</evidence>
<dbReference type="Pfam" id="PF00923">
    <property type="entry name" value="TAL_FSA"/>
    <property type="match status" value="1"/>
</dbReference>
<dbReference type="InterPro" id="IPR001585">
    <property type="entry name" value="TAL/FSA"/>
</dbReference>
<comment type="function">
    <text evidence="1 10">Transaldolase is important for the balance of metabolites in the pentose-phosphate pathway.</text>
</comment>
<dbReference type="SUPFAM" id="SSF51569">
    <property type="entry name" value="Aldolase"/>
    <property type="match status" value="1"/>
</dbReference>
<dbReference type="EC" id="2.2.1.2" evidence="4 9"/>
<dbReference type="InterPro" id="IPR004730">
    <property type="entry name" value="Transaldolase_1"/>
</dbReference>
<dbReference type="PROSITE" id="PS00958">
    <property type="entry name" value="TRANSALDOLASE_2"/>
    <property type="match status" value="1"/>
</dbReference>
<dbReference type="KEGG" id="rfo:REIFOR_00793"/>
<keyword evidence="5 10" id="KW-0808">Transferase</keyword>
<evidence type="ECO:0000256" key="2">
    <source>
        <dbReference type="ARBA" id="ARBA00004857"/>
    </source>
</evidence>
<organism evidence="11 12">
    <name type="scientific">Reinekea forsetii</name>
    <dbReference type="NCBI Taxonomy" id="1336806"/>
    <lineage>
        <taxon>Bacteria</taxon>
        <taxon>Pseudomonadati</taxon>
        <taxon>Pseudomonadota</taxon>
        <taxon>Gammaproteobacteria</taxon>
        <taxon>Oceanospirillales</taxon>
        <taxon>Saccharospirillaceae</taxon>
        <taxon>Reinekea</taxon>
    </lineage>
</organism>
<protein>
    <recommendedName>
        <fullName evidence="4 9">Transaldolase</fullName>
        <ecNumber evidence="4 9">2.2.1.2</ecNumber>
    </recommendedName>
</protein>
<dbReference type="Proteomes" id="UP000229757">
    <property type="component" value="Chromosome"/>
</dbReference>
<evidence type="ECO:0000256" key="1">
    <source>
        <dbReference type="ARBA" id="ARBA00003518"/>
    </source>
</evidence>
<comment type="pathway">
    <text evidence="2 10">Carbohydrate degradation; pentose phosphate pathway; D-glyceraldehyde 3-phosphate and beta-D-fructose 6-phosphate from D-ribose 5-phosphate and D-xylulose 5-phosphate (non-oxidative stage): step 2/3.</text>
</comment>
<dbReference type="PROSITE" id="PS01054">
    <property type="entry name" value="TRANSALDOLASE_1"/>
    <property type="match status" value="1"/>
</dbReference>
<dbReference type="GO" id="GO:0004801">
    <property type="term" value="F:transaldolase activity"/>
    <property type="evidence" value="ECO:0007669"/>
    <property type="project" value="UniProtKB-UniRule"/>
</dbReference>
<dbReference type="NCBIfam" id="TIGR00874">
    <property type="entry name" value="talAB"/>
    <property type="match status" value="1"/>
</dbReference>
<dbReference type="UniPathway" id="UPA00115">
    <property type="reaction ID" value="UER00414"/>
</dbReference>
<sequence length="313" mass="34394">MAYLLEQLKELSTVVADTGDFSLIRQYQPRDVTTNPSLILKVAQMADYQSLVQSAVAAARLENPDDWQDDAIDRISVAFGVELSKLVSGVVSTEVAAVLSFDTPAMIAKARQLIALYAQHGVAKERVLIKLASTWEGIQAAKKLEQEGIRCNLTLVFNLVQAVAAAEAGVYLISPFVGRIYDWYQQRGGADFATQADPGVASVQQIYHYFKSHKYPTVVMAASFRSIKQITDLSGCDRLTISPALLQELGQIEGHLTCALSDQSIQSPATIDSSEAAFRLAMNNDEMAHEKLAEGIRQFDKDYKTLSIMIRTL</sequence>
<accession>A0A2K8KQ29</accession>
<evidence type="ECO:0000256" key="4">
    <source>
        <dbReference type="ARBA" id="ARBA00013151"/>
    </source>
</evidence>
<keyword evidence="12" id="KW-1185">Reference proteome</keyword>
<dbReference type="RefSeq" id="WP_100256336.1">
    <property type="nucleotide sequence ID" value="NZ_CP011797.1"/>
</dbReference>
<proteinExistence type="inferred from homology"/>
<dbReference type="PANTHER" id="PTHR10683:SF18">
    <property type="entry name" value="TRANSALDOLASE"/>
    <property type="match status" value="1"/>
</dbReference>
<dbReference type="GO" id="GO:0006098">
    <property type="term" value="P:pentose-phosphate shunt"/>
    <property type="evidence" value="ECO:0007669"/>
    <property type="project" value="UniProtKB-UniRule"/>
</dbReference>
<evidence type="ECO:0000256" key="3">
    <source>
        <dbReference type="ARBA" id="ARBA00008012"/>
    </source>
</evidence>
<comment type="similarity">
    <text evidence="3 10">Belongs to the transaldolase family. Type 1 subfamily.</text>
</comment>
<evidence type="ECO:0000313" key="12">
    <source>
        <dbReference type="Proteomes" id="UP000229757"/>
    </source>
</evidence>
<dbReference type="InterPro" id="IPR018225">
    <property type="entry name" value="Transaldolase_AS"/>
</dbReference>
<evidence type="ECO:0000256" key="5">
    <source>
        <dbReference type="ARBA" id="ARBA00022679"/>
    </source>
</evidence>
<name>A0A2K8KQ29_9GAMM</name>
<dbReference type="GO" id="GO:0005737">
    <property type="term" value="C:cytoplasm"/>
    <property type="evidence" value="ECO:0007669"/>
    <property type="project" value="UniProtKB-UniRule"/>
</dbReference>
<evidence type="ECO:0000256" key="10">
    <source>
        <dbReference type="RuleBase" id="RU004155"/>
    </source>
</evidence>
<dbReference type="CDD" id="cd00957">
    <property type="entry name" value="Transaldolase_TalAB"/>
    <property type="match status" value="1"/>
</dbReference>
<dbReference type="PANTHER" id="PTHR10683">
    <property type="entry name" value="TRANSALDOLASE"/>
    <property type="match status" value="1"/>
</dbReference>
<keyword evidence="6 10" id="KW-0570">Pentose shunt</keyword>
<reference evidence="11 12" key="1">
    <citation type="journal article" date="2017" name="Environ. Microbiol.">
        <title>Genomic and physiological analyses of 'Reinekea forsetii' reveal a versatile opportunistic lifestyle during spring algae blooms.</title>
        <authorList>
            <person name="Avci B."/>
            <person name="Hahnke R.L."/>
            <person name="Chafee M."/>
            <person name="Fischer T."/>
            <person name="Gruber-Vodicka H."/>
            <person name="Tegetmeyer H.E."/>
            <person name="Harder J."/>
            <person name="Fuchs B.M."/>
            <person name="Amann R.I."/>
            <person name="Teeling H."/>
        </authorList>
    </citation>
    <scope>NUCLEOTIDE SEQUENCE [LARGE SCALE GENOMIC DNA]</scope>
    <source>
        <strain evidence="11 12">Hel1_31_D35</strain>
    </source>
</reference>
<evidence type="ECO:0000256" key="8">
    <source>
        <dbReference type="ARBA" id="ARBA00048810"/>
    </source>
</evidence>
<dbReference type="GO" id="GO:0005975">
    <property type="term" value="P:carbohydrate metabolic process"/>
    <property type="evidence" value="ECO:0007669"/>
    <property type="project" value="InterPro"/>
</dbReference>
<evidence type="ECO:0000256" key="6">
    <source>
        <dbReference type="ARBA" id="ARBA00023126"/>
    </source>
</evidence>
<evidence type="ECO:0000256" key="9">
    <source>
        <dbReference type="NCBIfam" id="TIGR00874"/>
    </source>
</evidence>
<evidence type="ECO:0000313" key="11">
    <source>
        <dbReference type="EMBL" id="ATX75961.1"/>
    </source>
</evidence>